<gene>
    <name evidence="1" type="primary">At5g22610_0</name>
    <name evidence="1" type="ORF">g.109294</name>
</gene>
<sequence length="207" mass="23781">MQYVLFHSLHVSTPALTRLAARDFGFLNCKLLVSAPNLRSLHYRPMSSDMGCVLLNLDSVVDAFIDINRPDTECVGTPTGELLKALHKVRALTLHFWGAPDQYLSPEKELWNRLPSFQNLKRLDLCIWLSKDHTEAIIYILQHAPNLETLVIESDGPERCKLERRFGLSERQWGNWIPRKEDFNIALRQLKPSKSRTSSRVPTSWSS</sequence>
<dbReference type="PANTHER" id="PTHR34223:SF83">
    <property type="entry name" value="F-BOX DOMAIN-CONTAINING PROTEIN"/>
    <property type="match status" value="1"/>
</dbReference>
<reference evidence="1" key="1">
    <citation type="submission" date="2015-07" db="EMBL/GenBank/DDBJ databases">
        <title>Transcriptome Assembly of Anthurium amnicola.</title>
        <authorList>
            <person name="Suzuki J."/>
        </authorList>
    </citation>
    <scope>NUCLEOTIDE SEQUENCE</scope>
</reference>
<dbReference type="AlphaFoldDB" id="A0A1D1ZEF9"/>
<accession>A0A1D1ZEF9</accession>
<name>A0A1D1ZEF9_9ARAE</name>
<dbReference type="EMBL" id="GDJX01002755">
    <property type="protein sequence ID" value="JAT65181.1"/>
    <property type="molecule type" value="Transcribed_RNA"/>
</dbReference>
<organism evidence="1">
    <name type="scientific">Anthurium amnicola</name>
    <dbReference type="NCBI Taxonomy" id="1678845"/>
    <lineage>
        <taxon>Eukaryota</taxon>
        <taxon>Viridiplantae</taxon>
        <taxon>Streptophyta</taxon>
        <taxon>Embryophyta</taxon>
        <taxon>Tracheophyta</taxon>
        <taxon>Spermatophyta</taxon>
        <taxon>Magnoliopsida</taxon>
        <taxon>Liliopsida</taxon>
        <taxon>Araceae</taxon>
        <taxon>Pothoideae</taxon>
        <taxon>Potheae</taxon>
        <taxon>Anthurium</taxon>
    </lineage>
</organism>
<dbReference type="PANTHER" id="PTHR34223">
    <property type="entry name" value="OS11G0201299 PROTEIN"/>
    <property type="match status" value="1"/>
</dbReference>
<protein>
    <submittedName>
        <fullName evidence="1">Putative F-box/FBD/LRR-repeat protein At5g22610</fullName>
    </submittedName>
</protein>
<dbReference type="Gene3D" id="3.80.10.10">
    <property type="entry name" value="Ribonuclease Inhibitor"/>
    <property type="match status" value="1"/>
</dbReference>
<dbReference type="InterPro" id="IPR053197">
    <property type="entry name" value="F-box_SCFL_complex_component"/>
</dbReference>
<dbReference type="InterPro" id="IPR032675">
    <property type="entry name" value="LRR_dom_sf"/>
</dbReference>
<evidence type="ECO:0000313" key="1">
    <source>
        <dbReference type="EMBL" id="JAT65181.1"/>
    </source>
</evidence>
<proteinExistence type="predicted"/>